<dbReference type="PANTHER" id="PTHR10492:SF57">
    <property type="entry name" value="ATP-DEPENDENT DNA HELICASE"/>
    <property type="match status" value="1"/>
</dbReference>
<dbReference type="Pfam" id="PF21530">
    <property type="entry name" value="Pif1_2B_dom"/>
    <property type="match status" value="1"/>
</dbReference>
<organism evidence="2 3">
    <name type="scientific">Oesophagostomum dentatum</name>
    <name type="common">Nodular worm</name>
    <dbReference type="NCBI Taxonomy" id="61180"/>
    <lineage>
        <taxon>Eukaryota</taxon>
        <taxon>Metazoa</taxon>
        <taxon>Ecdysozoa</taxon>
        <taxon>Nematoda</taxon>
        <taxon>Chromadorea</taxon>
        <taxon>Rhabditida</taxon>
        <taxon>Rhabditina</taxon>
        <taxon>Rhabditomorpha</taxon>
        <taxon>Strongyloidea</taxon>
        <taxon>Strongylidae</taxon>
        <taxon>Oesophagostomum</taxon>
    </lineage>
</organism>
<protein>
    <recommendedName>
        <fullName evidence="1">DNA helicase Pif1-like 2B domain-containing protein</fullName>
    </recommendedName>
</protein>
<dbReference type="InterPro" id="IPR049163">
    <property type="entry name" value="Pif1-like_2B_dom"/>
</dbReference>
<dbReference type="AlphaFoldDB" id="A0A0B1T960"/>
<dbReference type="Proteomes" id="UP000053660">
    <property type="component" value="Unassembled WGS sequence"/>
</dbReference>
<feature type="domain" description="DNA helicase Pif1-like 2B" evidence="1">
    <location>
        <begin position="28"/>
        <end position="73"/>
    </location>
</feature>
<sequence>MASEEKTYKSIDEAITEDLSDEIRFPTEFLYKLQPSGMPPHELRLRKGATVMLLRNLDVMAGLCNGTRLVVEHFGRHMLGCRFACGERRGGKTIRTTPAHRQLLR</sequence>
<evidence type="ECO:0000313" key="3">
    <source>
        <dbReference type="Proteomes" id="UP000053660"/>
    </source>
</evidence>
<gene>
    <name evidence="2" type="ORF">OESDEN_05985</name>
</gene>
<dbReference type="PANTHER" id="PTHR10492">
    <property type="match status" value="1"/>
</dbReference>
<accession>A0A0B1T960</accession>
<keyword evidence="3" id="KW-1185">Reference proteome</keyword>
<evidence type="ECO:0000313" key="2">
    <source>
        <dbReference type="EMBL" id="KHJ94093.1"/>
    </source>
</evidence>
<name>A0A0B1T960_OESDE</name>
<reference evidence="2 3" key="1">
    <citation type="submission" date="2014-03" db="EMBL/GenBank/DDBJ databases">
        <title>Draft genome of the hookworm Oesophagostomum dentatum.</title>
        <authorList>
            <person name="Mitreva M."/>
        </authorList>
    </citation>
    <scope>NUCLEOTIDE SEQUENCE [LARGE SCALE GENOMIC DNA]</scope>
    <source>
        <strain evidence="2 3">OD-Hann</strain>
    </source>
</reference>
<dbReference type="OrthoDB" id="5870589at2759"/>
<proteinExistence type="predicted"/>
<evidence type="ECO:0000259" key="1">
    <source>
        <dbReference type="Pfam" id="PF21530"/>
    </source>
</evidence>
<dbReference type="EMBL" id="KN550469">
    <property type="protein sequence ID" value="KHJ94093.1"/>
    <property type="molecule type" value="Genomic_DNA"/>
</dbReference>